<gene>
    <name evidence="1" type="ORF">U14_02107</name>
</gene>
<protein>
    <recommendedName>
        <fullName evidence="3">Arylamine N-acetyltransferase</fullName>
    </recommendedName>
</protein>
<evidence type="ECO:0008006" key="3">
    <source>
        <dbReference type="Google" id="ProtNLM"/>
    </source>
</evidence>
<keyword evidence="2" id="KW-1185">Reference proteome</keyword>
<accession>A0A0S6VTU5</accession>
<dbReference type="SUPFAM" id="SSF54001">
    <property type="entry name" value="Cysteine proteinases"/>
    <property type="match status" value="1"/>
</dbReference>
<reference evidence="1" key="1">
    <citation type="journal article" date="2015" name="PeerJ">
        <title>First genomic representation of candidate bacterial phylum KSB3 points to enhanced environmental sensing as a trigger of wastewater bulking.</title>
        <authorList>
            <person name="Sekiguchi Y."/>
            <person name="Ohashi A."/>
            <person name="Parks D.H."/>
            <person name="Yamauchi T."/>
            <person name="Tyson G.W."/>
            <person name="Hugenholtz P."/>
        </authorList>
    </citation>
    <scope>NUCLEOTIDE SEQUENCE [LARGE SCALE GENOMIC DNA]</scope>
</reference>
<dbReference type="Proteomes" id="UP000030700">
    <property type="component" value="Unassembled WGS sequence"/>
</dbReference>
<dbReference type="Gene3D" id="3.30.2140.20">
    <property type="match status" value="1"/>
</dbReference>
<evidence type="ECO:0000313" key="2">
    <source>
        <dbReference type="Proteomes" id="UP000030700"/>
    </source>
</evidence>
<proteinExistence type="predicted"/>
<dbReference type="AlphaFoldDB" id="A0A0S6VTU5"/>
<organism evidence="1">
    <name type="scientific">Candidatus Moduliflexus flocculans</name>
    <dbReference type="NCBI Taxonomy" id="1499966"/>
    <lineage>
        <taxon>Bacteria</taxon>
        <taxon>Candidatus Moduliflexota</taxon>
        <taxon>Candidatus Moduliflexia</taxon>
        <taxon>Candidatus Moduliflexales</taxon>
        <taxon>Candidatus Moduliflexaceae</taxon>
    </lineage>
</organism>
<dbReference type="STRING" id="1499966.U14_02107"/>
<sequence length="278" mass="30929">MNALPTIHTDPHFVMTDQATLAAFFRHAGIDVAQESRATIINKLCAAFANMPYENLTKIIKSDAVISAGSAKRLPNEVIRDYLEYGTGGTCFSLTAAFIALFNACGIEAHPILADRHYGVDTHCALVFPQNAGLLLLDPGYLIHHPIPLPTLAPQTVTHGFNTLELVPQDAGQKVELFTIVNTSRKSRLTYKVSPVDGPTFGRAWERSFAWEMMTYPVLTKQSHGVQQYLQGNLLRIRDNTRTTKHQLTPDQEYDFISRTLGIHPAIIKQAFSIVREK</sequence>
<dbReference type="InterPro" id="IPR053710">
    <property type="entry name" value="Arylamine_NAT_domain_sf"/>
</dbReference>
<dbReference type="InterPro" id="IPR038765">
    <property type="entry name" value="Papain-like_cys_pep_sf"/>
</dbReference>
<name>A0A0S6VTU5_9BACT</name>
<evidence type="ECO:0000313" key="1">
    <source>
        <dbReference type="EMBL" id="GAK50866.1"/>
    </source>
</evidence>
<dbReference type="HOGENOM" id="CLU_985754_0_0_0"/>
<dbReference type="EMBL" id="DF820456">
    <property type="protein sequence ID" value="GAK50866.1"/>
    <property type="molecule type" value="Genomic_DNA"/>
</dbReference>